<gene>
    <name evidence="2" type="ORF">M011DRAFT_513503</name>
</gene>
<keyword evidence="3" id="KW-1185">Reference proteome</keyword>
<feature type="region of interest" description="Disordered" evidence="1">
    <location>
        <begin position="1"/>
        <end position="71"/>
    </location>
</feature>
<reference evidence="2" key="1">
    <citation type="journal article" date="2020" name="Stud. Mycol.">
        <title>101 Dothideomycetes genomes: a test case for predicting lifestyles and emergence of pathogens.</title>
        <authorList>
            <person name="Haridas S."/>
            <person name="Albert R."/>
            <person name="Binder M."/>
            <person name="Bloem J."/>
            <person name="Labutti K."/>
            <person name="Salamov A."/>
            <person name="Andreopoulos B."/>
            <person name="Baker S."/>
            <person name="Barry K."/>
            <person name="Bills G."/>
            <person name="Bluhm B."/>
            <person name="Cannon C."/>
            <person name="Castanera R."/>
            <person name="Culley D."/>
            <person name="Daum C."/>
            <person name="Ezra D."/>
            <person name="Gonzalez J."/>
            <person name="Henrissat B."/>
            <person name="Kuo A."/>
            <person name="Liang C."/>
            <person name="Lipzen A."/>
            <person name="Lutzoni F."/>
            <person name="Magnuson J."/>
            <person name="Mondo S."/>
            <person name="Nolan M."/>
            <person name="Ohm R."/>
            <person name="Pangilinan J."/>
            <person name="Park H.-J."/>
            <person name="Ramirez L."/>
            <person name="Alfaro M."/>
            <person name="Sun H."/>
            <person name="Tritt A."/>
            <person name="Yoshinaga Y."/>
            <person name="Zwiers L.-H."/>
            <person name="Turgeon B."/>
            <person name="Goodwin S."/>
            <person name="Spatafora J."/>
            <person name="Crous P."/>
            <person name="Grigoriev I."/>
        </authorList>
    </citation>
    <scope>NUCLEOTIDE SEQUENCE</scope>
    <source>
        <strain evidence="2">CBS 119925</strain>
    </source>
</reference>
<sequence>MSELFSTSQTQSGPPDQTPRSVRRRGSKEEGDVRPCFNGRQDYARGTTSQGPTSRPDFCDEDPNSSIEMNRANKQGNAYILSAFQELAGEIQVSGPRESRVERLGWRANGNCTVRSERDTYQCSELPALYFIHDVWRTRTRHAEMTGKAEKTAGHVASKAGPRQQNQN</sequence>
<organism evidence="2 3">
    <name type="scientific">Sporormia fimetaria CBS 119925</name>
    <dbReference type="NCBI Taxonomy" id="1340428"/>
    <lineage>
        <taxon>Eukaryota</taxon>
        <taxon>Fungi</taxon>
        <taxon>Dikarya</taxon>
        <taxon>Ascomycota</taxon>
        <taxon>Pezizomycotina</taxon>
        <taxon>Dothideomycetes</taxon>
        <taxon>Pleosporomycetidae</taxon>
        <taxon>Pleosporales</taxon>
        <taxon>Sporormiaceae</taxon>
        <taxon>Sporormia</taxon>
    </lineage>
</organism>
<proteinExistence type="predicted"/>
<evidence type="ECO:0000313" key="3">
    <source>
        <dbReference type="Proteomes" id="UP000799440"/>
    </source>
</evidence>
<dbReference type="AlphaFoldDB" id="A0A6A6VFU7"/>
<evidence type="ECO:0000313" key="2">
    <source>
        <dbReference type="EMBL" id="KAF2749478.1"/>
    </source>
</evidence>
<evidence type="ECO:0000256" key="1">
    <source>
        <dbReference type="SAM" id="MobiDB-lite"/>
    </source>
</evidence>
<dbReference type="Proteomes" id="UP000799440">
    <property type="component" value="Unassembled WGS sequence"/>
</dbReference>
<feature type="region of interest" description="Disordered" evidence="1">
    <location>
        <begin position="144"/>
        <end position="168"/>
    </location>
</feature>
<feature type="compositionally biased region" description="Polar residues" evidence="1">
    <location>
        <begin position="1"/>
        <end position="20"/>
    </location>
</feature>
<dbReference type="EMBL" id="MU006566">
    <property type="protein sequence ID" value="KAF2749478.1"/>
    <property type="molecule type" value="Genomic_DNA"/>
</dbReference>
<name>A0A6A6VFU7_9PLEO</name>
<accession>A0A6A6VFU7</accession>
<feature type="compositionally biased region" description="Basic and acidic residues" evidence="1">
    <location>
        <begin position="144"/>
        <end position="153"/>
    </location>
</feature>
<protein>
    <submittedName>
        <fullName evidence="2">Uncharacterized protein</fullName>
    </submittedName>
</protein>